<feature type="region of interest" description="Disordered" evidence="1">
    <location>
        <begin position="35"/>
        <end position="122"/>
    </location>
</feature>
<name>A0AA92EFD7_RALSL</name>
<evidence type="ECO:0000313" key="4">
    <source>
        <dbReference type="Proteomes" id="UP000310553"/>
    </source>
</evidence>
<geneLocation type="plasmid" evidence="4">
    <name>puw386</name>
</geneLocation>
<reference evidence="3 4" key="1">
    <citation type="submission" date="2019-04" db="EMBL/GenBank/DDBJ databases">
        <title>Complete Genome of UW386 and Higher Quality Genome of UW700.</title>
        <authorList>
            <person name="Jacobs J."/>
            <person name="Perez A."/>
            <person name="Steidl O."/>
            <person name="Allen C."/>
        </authorList>
    </citation>
    <scope>NUCLEOTIDE SEQUENCE [LARGE SCALE GENOMIC DNA]</scope>
    <source>
        <strain evidence="3 4">UW386</strain>
        <plasmid evidence="4">puw386</plasmid>
    </source>
</reference>
<dbReference type="EMBL" id="CP039340">
    <property type="protein sequence ID" value="QCX51080.1"/>
    <property type="molecule type" value="Genomic_DNA"/>
</dbReference>
<dbReference type="Proteomes" id="UP000310553">
    <property type="component" value="Plasmid pUW386"/>
</dbReference>
<feature type="chain" id="PRO_5041636821" evidence="2">
    <location>
        <begin position="36"/>
        <end position="363"/>
    </location>
</feature>
<dbReference type="AlphaFoldDB" id="A0AA92EFD7"/>
<protein>
    <submittedName>
        <fullName evidence="3">Copper resistance protein B</fullName>
    </submittedName>
</protein>
<evidence type="ECO:0000256" key="1">
    <source>
        <dbReference type="SAM" id="MobiDB-lite"/>
    </source>
</evidence>
<accession>A0AA92EFD7</accession>
<dbReference type="InterPro" id="IPR007939">
    <property type="entry name" value="Cu-R_B_prcur"/>
</dbReference>
<proteinExistence type="predicted"/>
<dbReference type="GO" id="GO:0005507">
    <property type="term" value="F:copper ion binding"/>
    <property type="evidence" value="ECO:0007669"/>
    <property type="project" value="InterPro"/>
</dbReference>
<evidence type="ECO:0000313" key="3">
    <source>
        <dbReference type="EMBL" id="QCX51080.1"/>
    </source>
</evidence>
<keyword evidence="3" id="KW-0614">Plasmid</keyword>
<feature type="signal peptide" evidence="2">
    <location>
        <begin position="1"/>
        <end position="35"/>
    </location>
</feature>
<sequence>MMPAPHTRSSSIMIRRARIALAAALAVAGIGMASAQERPGPDAGQSPDGSAAAQATPQGGHDAMPGMDHSAHSAMPGMDHGTMPMDHGAMQGMDHSAMQMDHGAMPGMDHGSMNMQGGSAPPDARDPDAYANGYRLGTGPYALGDTRHLMMADEHKFASVLVERLEWAHGNGTNATAYDAQAWFGTSYDKLVIKAEGDIHKGRAEEARTELLWGHAIAPFWDTQLGLRNDAGTGRPGRNWAAFGVQGLAPYWFHLEATAYVGDSGRTALRLSSEYELLLTQRLILQPRLEASFYGKRDPALEIGSGLSSGTLGLRLRYEFSRQFAPYVGVERSQAFGGTANLIEAAGGRRGETRVVAGVRFWF</sequence>
<dbReference type="GO" id="GO:0009279">
    <property type="term" value="C:cell outer membrane"/>
    <property type="evidence" value="ECO:0007669"/>
    <property type="project" value="InterPro"/>
</dbReference>
<gene>
    <name evidence="3" type="ORF">E7Z57_18335</name>
</gene>
<evidence type="ECO:0000256" key="2">
    <source>
        <dbReference type="SAM" id="SignalP"/>
    </source>
</evidence>
<dbReference type="Pfam" id="PF05275">
    <property type="entry name" value="CopB"/>
    <property type="match status" value="1"/>
</dbReference>
<organism evidence="3 4">
    <name type="scientific">Ralstonia solanacearum</name>
    <name type="common">Pseudomonas solanacearum</name>
    <dbReference type="NCBI Taxonomy" id="305"/>
    <lineage>
        <taxon>Bacteria</taxon>
        <taxon>Pseudomonadati</taxon>
        <taxon>Pseudomonadota</taxon>
        <taxon>Betaproteobacteria</taxon>
        <taxon>Burkholderiales</taxon>
        <taxon>Burkholderiaceae</taxon>
        <taxon>Ralstonia</taxon>
        <taxon>Ralstonia solanacearum species complex</taxon>
    </lineage>
</organism>
<dbReference type="GO" id="GO:0006878">
    <property type="term" value="P:intracellular copper ion homeostasis"/>
    <property type="evidence" value="ECO:0007669"/>
    <property type="project" value="InterPro"/>
</dbReference>
<keyword evidence="2" id="KW-0732">Signal</keyword>